<protein>
    <submittedName>
        <fullName evidence="1">Uncharacterized protein</fullName>
    </submittedName>
</protein>
<sequence length="109" mass="11983">MPLHSDCGYLSFPPFTQFLSVPHSSRPQSHGQWSPGRRILSPSGRRICRDRLPLASITKTTAGTVRVGLVKRFTSSVGKRLLRSVLHMLFNVQASGEPIKRLSTAVVGT</sequence>
<gene>
    <name evidence="1" type="ORF">PXEA_LOCUS5867</name>
</gene>
<dbReference type="EMBL" id="CAAALY010014726">
    <property type="protein sequence ID" value="VEL12427.1"/>
    <property type="molecule type" value="Genomic_DNA"/>
</dbReference>
<dbReference type="AlphaFoldDB" id="A0A3S5A5H4"/>
<proteinExistence type="predicted"/>
<accession>A0A3S5A5H4</accession>
<organism evidence="1 2">
    <name type="scientific">Protopolystoma xenopodis</name>
    <dbReference type="NCBI Taxonomy" id="117903"/>
    <lineage>
        <taxon>Eukaryota</taxon>
        <taxon>Metazoa</taxon>
        <taxon>Spiralia</taxon>
        <taxon>Lophotrochozoa</taxon>
        <taxon>Platyhelminthes</taxon>
        <taxon>Monogenea</taxon>
        <taxon>Polyopisthocotylea</taxon>
        <taxon>Polystomatidea</taxon>
        <taxon>Polystomatidae</taxon>
        <taxon>Protopolystoma</taxon>
    </lineage>
</organism>
<dbReference type="Proteomes" id="UP000784294">
    <property type="component" value="Unassembled WGS sequence"/>
</dbReference>
<keyword evidence="2" id="KW-1185">Reference proteome</keyword>
<reference evidence="1" key="1">
    <citation type="submission" date="2018-11" db="EMBL/GenBank/DDBJ databases">
        <authorList>
            <consortium name="Pathogen Informatics"/>
        </authorList>
    </citation>
    <scope>NUCLEOTIDE SEQUENCE</scope>
</reference>
<comment type="caution">
    <text evidence="1">The sequence shown here is derived from an EMBL/GenBank/DDBJ whole genome shotgun (WGS) entry which is preliminary data.</text>
</comment>
<evidence type="ECO:0000313" key="1">
    <source>
        <dbReference type="EMBL" id="VEL12427.1"/>
    </source>
</evidence>
<name>A0A3S5A5H4_9PLAT</name>
<evidence type="ECO:0000313" key="2">
    <source>
        <dbReference type="Proteomes" id="UP000784294"/>
    </source>
</evidence>